<gene>
    <name evidence="2" type="ORF">DW016_00180</name>
</gene>
<dbReference type="InterPro" id="IPR000719">
    <property type="entry name" value="Prot_kinase_dom"/>
</dbReference>
<evidence type="ECO:0000259" key="1">
    <source>
        <dbReference type="PROSITE" id="PS50011"/>
    </source>
</evidence>
<dbReference type="AlphaFoldDB" id="A0A3E3K5K4"/>
<feature type="domain" description="Protein kinase" evidence="1">
    <location>
        <begin position="29"/>
        <end position="296"/>
    </location>
</feature>
<name>A0A3E3K5K4_9FIRM</name>
<reference evidence="2 3" key="1">
    <citation type="submission" date="2018-08" db="EMBL/GenBank/DDBJ databases">
        <title>A genome reference for cultivated species of the human gut microbiota.</title>
        <authorList>
            <person name="Zou Y."/>
            <person name="Xue W."/>
            <person name="Luo G."/>
        </authorList>
    </citation>
    <scope>NUCLEOTIDE SEQUENCE [LARGE SCALE GENOMIC DNA]</scope>
    <source>
        <strain evidence="2 3">AF37-2AT</strain>
    </source>
</reference>
<proteinExistence type="predicted"/>
<dbReference type="OrthoDB" id="334783at2"/>
<keyword evidence="3" id="KW-1185">Reference proteome</keyword>
<dbReference type="Gene3D" id="1.10.510.10">
    <property type="entry name" value="Transferase(Phosphotransferase) domain 1"/>
    <property type="match status" value="1"/>
</dbReference>
<dbReference type="Proteomes" id="UP000261080">
    <property type="component" value="Unassembled WGS sequence"/>
</dbReference>
<dbReference type="GO" id="GO:0004672">
    <property type="term" value="F:protein kinase activity"/>
    <property type="evidence" value="ECO:0007669"/>
    <property type="project" value="InterPro"/>
</dbReference>
<accession>A0A3E3K5K4</accession>
<protein>
    <recommendedName>
        <fullName evidence="1">Protein kinase domain-containing protein</fullName>
    </recommendedName>
</protein>
<evidence type="ECO:0000313" key="2">
    <source>
        <dbReference type="EMBL" id="RGE89738.1"/>
    </source>
</evidence>
<dbReference type="InterPro" id="IPR011009">
    <property type="entry name" value="Kinase-like_dom_sf"/>
</dbReference>
<evidence type="ECO:0000313" key="3">
    <source>
        <dbReference type="Proteomes" id="UP000261080"/>
    </source>
</evidence>
<dbReference type="SUPFAM" id="SSF56112">
    <property type="entry name" value="Protein kinase-like (PK-like)"/>
    <property type="match status" value="1"/>
</dbReference>
<sequence>MIINKLDSIEFRLKELHDFTWLKKYGTAFWVVDQTGSGCICIGMQNRNKKYFCKIAGVNTLEAEVSPKESVEILKQSAHLYYDLRHPHLVKIIEDYEYNQFYVTIFEWAKGECLFDHWNFDKYQRDTTLKSPKDKFKQLPVGKKLDAVDVLFSFLQNVSKRGYVAVDFYDGSIMYDFSTDTTTICDIDFFQMAPVINDKGLEWFGTKRLKAPEEYIKGSAIDEQTNIFTLGALIFECFGYFSDEEIARRYKNNQFLPCLFSAWQLNEKSYKVAARAVSPDKKDRYMTFADFFEEWKDASVAIFNEKDDFERF</sequence>
<dbReference type="EMBL" id="QVLX01000001">
    <property type="protein sequence ID" value="RGE89738.1"/>
    <property type="molecule type" value="Genomic_DNA"/>
</dbReference>
<dbReference type="GO" id="GO:0005524">
    <property type="term" value="F:ATP binding"/>
    <property type="evidence" value="ECO:0007669"/>
    <property type="project" value="InterPro"/>
</dbReference>
<comment type="caution">
    <text evidence="2">The sequence shown here is derived from an EMBL/GenBank/DDBJ whole genome shotgun (WGS) entry which is preliminary data.</text>
</comment>
<organism evidence="2 3">
    <name type="scientific">Sellimonas intestinalis</name>
    <dbReference type="NCBI Taxonomy" id="1653434"/>
    <lineage>
        <taxon>Bacteria</taxon>
        <taxon>Bacillati</taxon>
        <taxon>Bacillota</taxon>
        <taxon>Clostridia</taxon>
        <taxon>Lachnospirales</taxon>
        <taxon>Lachnospiraceae</taxon>
        <taxon>Sellimonas</taxon>
    </lineage>
</organism>
<dbReference type="RefSeq" id="WP_024732839.1">
    <property type="nucleotide sequence ID" value="NZ_CALBAT010000008.1"/>
</dbReference>
<dbReference type="PROSITE" id="PS50011">
    <property type="entry name" value="PROTEIN_KINASE_DOM"/>
    <property type="match status" value="1"/>
</dbReference>